<dbReference type="OrthoDB" id="1925287at2759"/>
<keyword evidence="6 9" id="KW-0949">S-adenosyl-L-methionine</keyword>
<reference evidence="13 14" key="1">
    <citation type="journal article" date="2016" name="Proc. Natl. Acad. Sci. U.S.A.">
        <title>Comparative genomics of biotechnologically important yeasts.</title>
        <authorList>
            <person name="Riley R."/>
            <person name="Haridas S."/>
            <person name="Wolfe K.H."/>
            <person name="Lopes M.R."/>
            <person name="Hittinger C.T."/>
            <person name="Goeker M."/>
            <person name="Salamov A.A."/>
            <person name="Wisecaver J.H."/>
            <person name="Long T.M."/>
            <person name="Calvey C.H."/>
            <person name="Aerts A.L."/>
            <person name="Barry K.W."/>
            <person name="Choi C."/>
            <person name="Clum A."/>
            <person name="Coughlan A.Y."/>
            <person name="Deshpande S."/>
            <person name="Douglass A.P."/>
            <person name="Hanson S.J."/>
            <person name="Klenk H.-P."/>
            <person name="LaButti K.M."/>
            <person name="Lapidus A."/>
            <person name="Lindquist E.A."/>
            <person name="Lipzen A.M."/>
            <person name="Meier-Kolthoff J.P."/>
            <person name="Ohm R.A."/>
            <person name="Otillar R.P."/>
            <person name="Pangilinan J.L."/>
            <person name="Peng Y."/>
            <person name="Rokas A."/>
            <person name="Rosa C.A."/>
            <person name="Scheuner C."/>
            <person name="Sibirny A.A."/>
            <person name="Slot J.C."/>
            <person name="Stielow J.B."/>
            <person name="Sun H."/>
            <person name="Kurtzman C.P."/>
            <person name="Blackwell M."/>
            <person name="Grigoriev I.V."/>
            <person name="Jeffries T.W."/>
        </authorList>
    </citation>
    <scope>NUCLEOTIDE SEQUENCE [LARGE SCALE GENOMIC DNA]</scope>
    <source>
        <strain evidence="13 14">DSM 6958</strain>
    </source>
</reference>
<dbReference type="SUPFAM" id="SSF53335">
    <property type="entry name" value="S-adenosyl-L-methionine-dependent methyltransferases"/>
    <property type="match status" value="1"/>
</dbReference>
<evidence type="ECO:0000313" key="14">
    <source>
        <dbReference type="Proteomes" id="UP000095009"/>
    </source>
</evidence>
<evidence type="ECO:0000256" key="6">
    <source>
        <dbReference type="ARBA" id="ARBA00022691"/>
    </source>
</evidence>
<feature type="compositionally biased region" description="Basic and acidic residues" evidence="11">
    <location>
        <begin position="270"/>
        <end position="292"/>
    </location>
</feature>
<dbReference type="EC" id="2.1.1.220" evidence="2 9"/>
<feature type="binding site" evidence="10">
    <location>
        <position position="184"/>
    </location>
    <ligand>
        <name>S-adenosyl-L-methionine</name>
        <dbReference type="ChEBI" id="CHEBI:59789"/>
    </ligand>
</feature>
<evidence type="ECO:0000256" key="7">
    <source>
        <dbReference type="ARBA" id="ARBA00022694"/>
    </source>
</evidence>
<sequence>MPFTKYSDEVKEGDLVLAWMTRSNIKPMFIKRGEQFNTRYGVFTHEKLIGRKYGDQVPSTHGNGFIYLIHPTPELWSLSLPHRTQIVYTPDASYIVQRLKIRPGSKVLEAGTGSGSFTHALARTVGSKGHLYTYEYHEPRFIDARVEIETHKLNNVVTITHRDVCNEGFDIENAKIEASAIFLDLPSPWSAIPHISRVVASNRIVNICCFSPCIEQVAKTIEALKANGWKNIEMVEINARKHESRQEMVRDVDDAIGRLRDVKKRRTDGLNKRNNRIESETEGSSTEKRQLEDIDSGNDSTAPNAPKVGGTKGFNPFGKGTRIKQGDEKFKWRNVSRAETEYKSHTSYLTFATLPPPIPANILNEDGTVRGCM</sequence>
<dbReference type="PANTHER" id="PTHR12133">
    <property type="entry name" value="TRNA (ADENINE(58)-N(1))-METHYLTRANSFERASE"/>
    <property type="match status" value="1"/>
</dbReference>
<dbReference type="InterPro" id="IPR014816">
    <property type="entry name" value="tRNA_MeTrfase_Gcd14"/>
</dbReference>
<gene>
    <name evidence="13" type="ORF">NADFUDRAFT_27029</name>
</gene>
<dbReference type="FunFam" id="3.10.330.20:FF:000002">
    <property type="entry name" value="tRNA (adenine(58)-N(1))-methyltransferase catalytic subunit TRMT61A"/>
    <property type="match status" value="1"/>
</dbReference>
<keyword evidence="14" id="KW-1185">Reference proteome</keyword>
<dbReference type="GO" id="GO:0030488">
    <property type="term" value="P:tRNA methylation"/>
    <property type="evidence" value="ECO:0007669"/>
    <property type="project" value="EnsemblFungi"/>
</dbReference>
<feature type="domain" description="tRNA (adenine(58)-N(1))-methyltransferase catalytic subunit TRM61 C-terminal" evidence="12">
    <location>
        <begin position="64"/>
        <end position="353"/>
    </location>
</feature>
<dbReference type="GO" id="GO:0031515">
    <property type="term" value="C:tRNA (m1A) methyltransferase complex"/>
    <property type="evidence" value="ECO:0007669"/>
    <property type="project" value="UniProtKB-UniRule"/>
</dbReference>
<proteinExistence type="inferred from homology"/>
<dbReference type="InterPro" id="IPR029063">
    <property type="entry name" value="SAM-dependent_MTases_sf"/>
</dbReference>
<evidence type="ECO:0000256" key="11">
    <source>
        <dbReference type="SAM" id="MobiDB-lite"/>
    </source>
</evidence>
<evidence type="ECO:0000256" key="3">
    <source>
        <dbReference type="ARBA" id="ARBA00015963"/>
    </source>
</evidence>
<keyword evidence="8 9" id="KW-0539">Nucleus</keyword>
<feature type="binding site" evidence="10">
    <location>
        <position position="135"/>
    </location>
    <ligand>
        <name>S-adenosyl-L-methionine</name>
        <dbReference type="ChEBI" id="CHEBI:59789"/>
    </ligand>
</feature>
<dbReference type="PANTHER" id="PTHR12133:SF2">
    <property type="entry name" value="TRNA (ADENINE(58)-N(1))-METHYLTRANSFERASE CATALYTIC SUBUNIT TRMT61A"/>
    <property type="match status" value="1"/>
</dbReference>
<dbReference type="EMBL" id="KV454412">
    <property type="protein sequence ID" value="ODQ64323.1"/>
    <property type="molecule type" value="Genomic_DNA"/>
</dbReference>
<evidence type="ECO:0000256" key="1">
    <source>
        <dbReference type="ARBA" id="ARBA00004123"/>
    </source>
</evidence>
<dbReference type="PROSITE" id="PS51620">
    <property type="entry name" value="SAM_TRM61"/>
    <property type="match status" value="1"/>
</dbReference>
<organism evidence="13 14">
    <name type="scientific">Nadsonia fulvescens var. elongata DSM 6958</name>
    <dbReference type="NCBI Taxonomy" id="857566"/>
    <lineage>
        <taxon>Eukaryota</taxon>
        <taxon>Fungi</taxon>
        <taxon>Dikarya</taxon>
        <taxon>Ascomycota</taxon>
        <taxon>Saccharomycotina</taxon>
        <taxon>Dipodascomycetes</taxon>
        <taxon>Dipodascales</taxon>
        <taxon>Dipodascales incertae sedis</taxon>
        <taxon>Nadsonia</taxon>
    </lineage>
</organism>
<comment type="subcellular location">
    <subcellularLocation>
        <location evidence="1 9">Nucleus</location>
    </subcellularLocation>
</comment>
<evidence type="ECO:0000256" key="5">
    <source>
        <dbReference type="ARBA" id="ARBA00022679"/>
    </source>
</evidence>
<evidence type="ECO:0000256" key="8">
    <source>
        <dbReference type="ARBA" id="ARBA00023242"/>
    </source>
</evidence>
<evidence type="ECO:0000259" key="12">
    <source>
        <dbReference type="Pfam" id="PF08704"/>
    </source>
</evidence>
<name>A0A1E3PFY5_9ASCO</name>
<feature type="region of interest" description="Disordered" evidence="11">
    <location>
        <begin position="270"/>
        <end position="322"/>
    </location>
</feature>
<accession>A0A1E3PFY5</accession>
<comment type="similarity">
    <text evidence="9">Belongs to the class I-like SAM-binding methyltransferase superfamily. TRM61 family.</text>
</comment>
<dbReference type="PIRSF" id="PIRSF017269">
    <property type="entry name" value="GCD14"/>
    <property type="match status" value="1"/>
</dbReference>
<comment type="function">
    <text evidence="9">Catalytic subunit of tRNA (adenine-N(1)-)-methyltransferase, which catalyzes the formation of N(1)-methyladenine at position 58 (m1A58) in initiator methionyl-tRNA.</text>
</comment>
<dbReference type="Gene3D" id="3.40.50.150">
    <property type="entry name" value="Vaccinia Virus protein VP39"/>
    <property type="match status" value="1"/>
</dbReference>
<dbReference type="InterPro" id="IPR049470">
    <property type="entry name" value="TRM61_C"/>
</dbReference>
<evidence type="ECO:0000313" key="13">
    <source>
        <dbReference type="EMBL" id="ODQ64323.1"/>
    </source>
</evidence>
<dbReference type="Proteomes" id="UP000095009">
    <property type="component" value="Unassembled WGS sequence"/>
</dbReference>
<keyword evidence="4 9" id="KW-0489">Methyltransferase</keyword>
<evidence type="ECO:0000256" key="10">
    <source>
        <dbReference type="PIRSR" id="PIRSR017269-1"/>
    </source>
</evidence>
<evidence type="ECO:0000256" key="2">
    <source>
        <dbReference type="ARBA" id="ARBA00012796"/>
    </source>
</evidence>
<feature type="binding site" evidence="10">
    <location>
        <position position="163"/>
    </location>
    <ligand>
        <name>S-adenosyl-L-methionine</name>
        <dbReference type="ChEBI" id="CHEBI:59789"/>
    </ligand>
</feature>
<dbReference type="GO" id="GO:0160107">
    <property type="term" value="F:tRNA (adenine(58)-N1)-methyltransferase activity"/>
    <property type="evidence" value="ECO:0007669"/>
    <property type="project" value="UniProtKB-EC"/>
</dbReference>
<comment type="catalytic activity">
    <reaction evidence="9">
        <text>adenosine(58) in tRNA + S-adenosyl-L-methionine = N(1)-methyladenosine(58) in tRNA + S-adenosyl-L-homocysteine + H(+)</text>
        <dbReference type="Rhea" id="RHEA:43152"/>
        <dbReference type="Rhea" id="RHEA-COMP:10365"/>
        <dbReference type="Rhea" id="RHEA-COMP:10366"/>
        <dbReference type="ChEBI" id="CHEBI:15378"/>
        <dbReference type="ChEBI" id="CHEBI:57856"/>
        <dbReference type="ChEBI" id="CHEBI:59789"/>
        <dbReference type="ChEBI" id="CHEBI:74411"/>
        <dbReference type="ChEBI" id="CHEBI:74491"/>
        <dbReference type="EC" id="2.1.1.220"/>
    </reaction>
</comment>
<dbReference type="AlphaFoldDB" id="A0A1E3PFY5"/>
<dbReference type="Pfam" id="PF08704">
    <property type="entry name" value="GCD14"/>
    <property type="match status" value="1"/>
</dbReference>
<dbReference type="Gene3D" id="3.10.330.20">
    <property type="match status" value="1"/>
</dbReference>
<keyword evidence="5 9" id="KW-0808">Transferase</keyword>
<evidence type="ECO:0000256" key="9">
    <source>
        <dbReference type="PIRNR" id="PIRNR017269"/>
    </source>
</evidence>
<protein>
    <recommendedName>
        <fullName evidence="3 9">tRNA (adenine(58)-N(1))-methyltransferase catalytic subunit TRM61</fullName>
        <ecNumber evidence="2 9">2.1.1.220</ecNumber>
    </recommendedName>
</protein>
<keyword evidence="7 9" id="KW-0819">tRNA processing</keyword>
<evidence type="ECO:0000256" key="4">
    <source>
        <dbReference type="ARBA" id="ARBA00022603"/>
    </source>
</evidence>
<dbReference type="STRING" id="857566.A0A1E3PFY5"/>
<dbReference type="GO" id="GO:0005634">
    <property type="term" value="C:nucleus"/>
    <property type="evidence" value="ECO:0007669"/>
    <property type="project" value="UniProtKB-SubCell"/>
</dbReference>